<dbReference type="EMBL" id="MF403008">
    <property type="protein sequence ID" value="AUZ95249.1"/>
    <property type="molecule type" value="Genomic_DNA"/>
</dbReference>
<dbReference type="KEGG" id="vg:40088493"/>
<organism evidence="1 2">
    <name type="scientific">Agrobacterium phage Atu_ph07</name>
    <dbReference type="NCBI Taxonomy" id="2024264"/>
    <lineage>
        <taxon>Viruses</taxon>
        <taxon>Duplodnaviria</taxon>
        <taxon>Heunggongvirae</taxon>
        <taxon>Uroviricota</taxon>
        <taxon>Caudoviricetes</taxon>
        <taxon>Polybotosvirus</taxon>
        <taxon>Polybotosvirus Atuph07</taxon>
    </lineage>
</organism>
<protein>
    <submittedName>
        <fullName evidence="1">Uncharacterized protein</fullName>
    </submittedName>
</protein>
<proteinExistence type="predicted"/>
<sequence>MKIFKIYKQYRGDRWCESTPQNLDVTDGFLSKVVQSESVDKIREYCEKISQPYIDDAIEKYNGFLQNALENITKAQQTINVLSALPEEQRKLTKKLITDTETELQYYRDMKDNFEQAIESIKSNPYGCRGEYVTFRYTFEELEIETI</sequence>
<dbReference type="Proteomes" id="UP000223025">
    <property type="component" value="Segment"/>
</dbReference>
<dbReference type="RefSeq" id="YP_009612155.1">
    <property type="nucleotide sequence ID" value="NC_042013.1"/>
</dbReference>
<reference evidence="1 2" key="1">
    <citation type="submission" date="2017-06" db="EMBL/GenBank/DDBJ databases">
        <authorList>
            <person name="Kim H.J."/>
            <person name="Triplett B.A."/>
        </authorList>
    </citation>
    <scope>NUCLEOTIDE SEQUENCE [LARGE SCALE GENOMIC DNA]</scope>
</reference>
<keyword evidence="2" id="KW-1185">Reference proteome</keyword>
<dbReference type="GeneID" id="40088493"/>
<accession>A0A2L0V0E3</accession>
<name>A0A2L0V0E3_9CAUD</name>
<evidence type="ECO:0000313" key="2">
    <source>
        <dbReference type="Proteomes" id="UP000223025"/>
    </source>
</evidence>
<evidence type="ECO:0000313" key="1">
    <source>
        <dbReference type="EMBL" id="AUZ95249.1"/>
    </source>
</evidence>